<name>A0A6A5XTR1_9PLEO</name>
<dbReference type="InterPro" id="IPR007244">
    <property type="entry name" value="Naa35_N"/>
</dbReference>
<sequence>MQQSTRPPEPKVHDITEKFTRACNALEVGQLVKDDLFTLFESIGALEIMDSKMDSGFLKPGETLEHDYDALNSILPEELVGIMDQLLCHEMAWHTGYPLSQTLFTSVYIDNLLWPEPKTLAQAQFYRGSIPDERRPGVLLEALRAYCLAVIKCCDYVIAKVTGRDYFEEEDFCTHTYNRVLFVQIPLDVFMRELDAAIENIESEPDLSEDVRSAIITRLQFRKDFLIALDPDCPLSQLESYWPPIRSNLQPIKDTQPLGKPVPSSFTTKIQRRLASTVPPRPIVEFEFKDAFEKLQQICTDCEQATNFVDLPSDPIEFQSFLWAYAGRKPAPLTYARSYLGTILFHPETLNTGMSLPLLDVKGLVYPLSPVTDQSNWALSPPRNPLMPKSPRLQLSLLVDEFIERASQPYLDFWTALGQNRCRLRRMMTHVIIGWDNLQADAGIVDEDINRVVDEMGIREQVLHDALTTWTYHKKLWMVERIVLLGFEQDIYLPDEYASMYNFLSIIASRRALVLSRISEHHAQRIASGIIDTSDPENVEYASHIESLQCEATALQDLSAAMAKLYTVLLYLRLVPVPKRPFSTEELRYELRMKPFLALQPPEVEPFAQHQALLQPFGPYERPNAAFAASMLDPKSGLWTDMEAALQNAKGRLQGMKKQGAAGAKASGAETAWKEEFKGLVESAVLFGVVIARLKGAVRKVEGSESGVAVDVKVEIPAIVVGTKCSDRWIVPTVSQKLK</sequence>
<dbReference type="Proteomes" id="UP000799778">
    <property type="component" value="Unassembled WGS sequence"/>
</dbReference>
<evidence type="ECO:0000256" key="1">
    <source>
        <dbReference type="ARBA" id="ARBA00004496"/>
    </source>
</evidence>
<evidence type="ECO:0000259" key="4">
    <source>
        <dbReference type="Pfam" id="PF04112"/>
    </source>
</evidence>
<dbReference type="PANTHER" id="PTHR21373:SF0">
    <property type="entry name" value="N-ALPHA-ACETYLTRANSFERASE 35, NATC AUXILIARY SUBUNIT"/>
    <property type="match status" value="1"/>
</dbReference>
<proteinExistence type="inferred from homology"/>
<dbReference type="AlphaFoldDB" id="A0A6A5XTR1"/>
<evidence type="ECO:0000256" key="3">
    <source>
        <dbReference type="ARBA" id="ARBA00022490"/>
    </source>
</evidence>
<dbReference type="PANTHER" id="PTHR21373">
    <property type="entry name" value="GLUCOSE REPRESSIBLE PROTEIN MAK10"/>
    <property type="match status" value="1"/>
</dbReference>
<dbReference type="GeneID" id="54288481"/>
<feature type="domain" description="NAA35-like TPR repeats" evidence="5">
    <location>
        <begin position="323"/>
        <end position="614"/>
    </location>
</feature>
<organism evidence="6 7">
    <name type="scientific">Aaosphaeria arxii CBS 175.79</name>
    <dbReference type="NCBI Taxonomy" id="1450172"/>
    <lineage>
        <taxon>Eukaryota</taxon>
        <taxon>Fungi</taxon>
        <taxon>Dikarya</taxon>
        <taxon>Ascomycota</taxon>
        <taxon>Pezizomycotina</taxon>
        <taxon>Dothideomycetes</taxon>
        <taxon>Pleosporomycetidae</taxon>
        <taxon>Pleosporales</taxon>
        <taxon>Pleosporales incertae sedis</taxon>
        <taxon>Aaosphaeria</taxon>
    </lineage>
</organism>
<keyword evidence="3" id="KW-0963">Cytoplasm</keyword>
<comment type="subcellular location">
    <subcellularLocation>
        <location evidence="1">Cytoplasm</location>
    </subcellularLocation>
</comment>
<dbReference type="GO" id="GO:0031417">
    <property type="term" value="C:NatC complex"/>
    <property type="evidence" value="ECO:0007669"/>
    <property type="project" value="InterPro"/>
</dbReference>
<reference evidence="6" key="1">
    <citation type="journal article" date="2020" name="Stud. Mycol.">
        <title>101 Dothideomycetes genomes: a test case for predicting lifestyles and emergence of pathogens.</title>
        <authorList>
            <person name="Haridas S."/>
            <person name="Albert R."/>
            <person name="Binder M."/>
            <person name="Bloem J."/>
            <person name="Labutti K."/>
            <person name="Salamov A."/>
            <person name="Andreopoulos B."/>
            <person name="Baker S."/>
            <person name="Barry K."/>
            <person name="Bills G."/>
            <person name="Bluhm B."/>
            <person name="Cannon C."/>
            <person name="Castanera R."/>
            <person name="Culley D."/>
            <person name="Daum C."/>
            <person name="Ezra D."/>
            <person name="Gonzalez J."/>
            <person name="Henrissat B."/>
            <person name="Kuo A."/>
            <person name="Liang C."/>
            <person name="Lipzen A."/>
            <person name="Lutzoni F."/>
            <person name="Magnuson J."/>
            <person name="Mondo S."/>
            <person name="Nolan M."/>
            <person name="Ohm R."/>
            <person name="Pangilinan J."/>
            <person name="Park H.-J."/>
            <person name="Ramirez L."/>
            <person name="Alfaro M."/>
            <person name="Sun H."/>
            <person name="Tritt A."/>
            <person name="Yoshinaga Y."/>
            <person name="Zwiers L.-H."/>
            <person name="Turgeon B."/>
            <person name="Goodwin S."/>
            <person name="Spatafora J."/>
            <person name="Crous P."/>
            <person name="Grigoriev I."/>
        </authorList>
    </citation>
    <scope>NUCLEOTIDE SEQUENCE</scope>
    <source>
        <strain evidence="6">CBS 175.79</strain>
    </source>
</reference>
<comment type="similarity">
    <text evidence="2">Belongs to the MAK10 family.</text>
</comment>
<evidence type="ECO:0000313" key="7">
    <source>
        <dbReference type="Proteomes" id="UP000799778"/>
    </source>
</evidence>
<dbReference type="RefSeq" id="XP_033385084.1">
    <property type="nucleotide sequence ID" value="XM_033531084.1"/>
</dbReference>
<keyword evidence="7" id="KW-1185">Reference proteome</keyword>
<dbReference type="EMBL" id="ML978069">
    <property type="protein sequence ID" value="KAF2016745.1"/>
    <property type="molecule type" value="Genomic_DNA"/>
</dbReference>
<dbReference type="InterPro" id="IPR057982">
    <property type="entry name" value="TPR_NAA35"/>
</dbReference>
<feature type="domain" description="NAA35-like N-terminal" evidence="4">
    <location>
        <begin position="29"/>
        <end position="187"/>
    </location>
</feature>
<evidence type="ECO:0000259" key="5">
    <source>
        <dbReference type="Pfam" id="PF25789"/>
    </source>
</evidence>
<dbReference type="InterPro" id="IPR057983">
    <property type="entry name" value="NAA35-like_N"/>
</dbReference>
<dbReference type="OrthoDB" id="269405at2759"/>
<gene>
    <name evidence="6" type="ORF">BU24DRAFT_451209</name>
</gene>
<dbReference type="Pfam" id="PF04112">
    <property type="entry name" value="Mak10"/>
    <property type="match status" value="1"/>
</dbReference>
<evidence type="ECO:0000313" key="6">
    <source>
        <dbReference type="EMBL" id="KAF2016745.1"/>
    </source>
</evidence>
<evidence type="ECO:0000256" key="2">
    <source>
        <dbReference type="ARBA" id="ARBA00006289"/>
    </source>
</evidence>
<protein>
    <submittedName>
        <fullName evidence="6">Mak10-domain-containing protein</fullName>
    </submittedName>
</protein>
<accession>A0A6A5XTR1</accession>
<dbReference type="Pfam" id="PF25789">
    <property type="entry name" value="TPR_NAA35"/>
    <property type="match status" value="1"/>
</dbReference>